<sequence>MQRSRVLSLYRTILRTAKRRFQDQPETVDSVCAEARQLFRRNASLRDPQDIERKLFEAESRLELALHYGIPFPRAYHLSPGATPRSPRRVAYPLYMDSYVETLQPTSQRRNTPPIDRPPIYHGEDQASLHTGRKA</sequence>
<dbReference type="STRING" id="280699.M1VIG1"/>
<dbReference type="Pfam" id="PF05347">
    <property type="entry name" value="Complex1_LYR"/>
    <property type="match status" value="1"/>
</dbReference>
<keyword evidence="5" id="KW-1185">Reference proteome</keyword>
<dbReference type="GeneID" id="16998159"/>
<dbReference type="InterPro" id="IPR008011">
    <property type="entry name" value="Complex1_LYR_dom"/>
</dbReference>
<reference evidence="4 5" key="1">
    <citation type="journal article" date="2004" name="Nature">
        <title>Genome sequence of the ultrasmall unicellular red alga Cyanidioschyzon merolae 10D.</title>
        <authorList>
            <person name="Matsuzaki M."/>
            <person name="Misumi O."/>
            <person name="Shin-i T."/>
            <person name="Maruyama S."/>
            <person name="Takahara M."/>
            <person name="Miyagishima S."/>
            <person name="Mori T."/>
            <person name="Nishida K."/>
            <person name="Yagisawa F."/>
            <person name="Nishida K."/>
            <person name="Yoshida Y."/>
            <person name="Nishimura Y."/>
            <person name="Nakao S."/>
            <person name="Kobayashi T."/>
            <person name="Momoyama Y."/>
            <person name="Higashiyama T."/>
            <person name="Minoda A."/>
            <person name="Sano M."/>
            <person name="Nomoto H."/>
            <person name="Oishi K."/>
            <person name="Hayashi H."/>
            <person name="Ohta F."/>
            <person name="Nishizaka S."/>
            <person name="Haga S."/>
            <person name="Miura S."/>
            <person name="Morishita T."/>
            <person name="Kabeya Y."/>
            <person name="Terasawa K."/>
            <person name="Suzuki Y."/>
            <person name="Ishii Y."/>
            <person name="Asakawa S."/>
            <person name="Takano H."/>
            <person name="Ohta N."/>
            <person name="Kuroiwa H."/>
            <person name="Tanaka K."/>
            <person name="Shimizu N."/>
            <person name="Sugano S."/>
            <person name="Sato N."/>
            <person name="Nozaki H."/>
            <person name="Ogasawara N."/>
            <person name="Kohara Y."/>
            <person name="Kuroiwa T."/>
        </authorList>
    </citation>
    <scope>NUCLEOTIDE SEQUENCE [LARGE SCALE GENOMIC DNA]</scope>
    <source>
        <strain evidence="4 5">10D</strain>
    </source>
</reference>
<accession>M1VIG1</accession>
<dbReference type="AlphaFoldDB" id="M1VIG1"/>
<evidence type="ECO:0000313" key="4">
    <source>
        <dbReference type="EMBL" id="BAM83342.1"/>
    </source>
</evidence>
<feature type="domain" description="Complex 1 LYR protein" evidence="3">
    <location>
        <begin position="5"/>
        <end position="63"/>
    </location>
</feature>
<dbReference type="KEGG" id="cme:CYME_CMT393C"/>
<gene>
    <name evidence="4" type="ORF">CYME_CMT393C</name>
</gene>
<dbReference type="RefSeq" id="XP_005539378.1">
    <property type="nucleotide sequence ID" value="XM_005539321.1"/>
</dbReference>
<dbReference type="GO" id="GO:0005739">
    <property type="term" value="C:mitochondrion"/>
    <property type="evidence" value="ECO:0007669"/>
    <property type="project" value="TreeGrafter"/>
</dbReference>
<dbReference type="eggNOG" id="ENOG502S0XV">
    <property type="taxonomic scope" value="Eukaryota"/>
</dbReference>
<dbReference type="Gramene" id="CMT393CT">
    <property type="protein sequence ID" value="CMT393CT"/>
    <property type="gene ID" value="CMT393C"/>
</dbReference>
<protein>
    <recommendedName>
        <fullName evidence="3">Complex 1 LYR protein domain-containing protein</fullName>
    </recommendedName>
</protein>
<evidence type="ECO:0000259" key="3">
    <source>
        <dbReference type="Pfam" id="PF05347"/>
    </source>
</evidence>
<proteinExistence type="inferred from homology"/>
<dbReference type="OMA" id="KNWQSAS"/>
<feature type="region of interest" description="Disordered" evidence="2">
    <location>
        <begin position="102"/>
        <end position="135"/>
    </location>
</feature>
<dbReference type="CDD" id="cd20261">
    <property type="entry name" value="Complex1_LYR_LYRM1"/>
    <property type="match status" value="1"/>
</dbReference>
<dbReference type="Proteomes" id="UP000007014">
    <property type="component" value="Chromosome 20"/>
</dbReference>
<dbReference type="InterPro" id="IPR040330">
    <property type="entry name" value="LYRM1"/>
</dbReference>
<comment type="similarity">
    <text evidence="1">Belongs to the complex I LYR family.</text>
</comment>
<dbReference type="PANTHER" id="PTHR14273:SF0">
    <property type="entry name" value="LYR MOTIF-CONTAINING PROTEIN 1"/>
    <property type="match status" value="1"/>
</dbReference>
<evidence type="ECO:0000256" key="2">
    <source>
        <dbReference type="SAM" id="MobiDB-lite"/>
    </source>
</evidence>
<evidence type="ECO:0000313" key="5">
    <source>
        <dbReference type="Proteomes" id="UP000007014"/>
    </source>
</evidence>
<dbReference type="InterPro" id="IPR045294">
    <property type="entry name" value="Complex1_LYR_LYRM1"/>
</dbReference>
<organism evidence="4 5">
    <name type="scientific">Cyanidioschyzon merolae (strain NIES-3377 / 10D)</name>
    <name type="common">Unicellular red alga</name>
    <dbReference type="NCBI Taxonomy" id="280699"/>
    <lineage>
        <taxon>Eukaryota</taxon>
        <taxon>Rhodophyta</taxon>
        <taxon>Bangiophyceae</taxon>
        <taxon>Cyanidiales</taxon>
        <taxon>Cyanidiaceae</taxon>
        <taxon>Cyanidioschyzon</taxon>
    </lineage>
</organism>
<dbReference type="OrthoDB" id="275715at2759"/>
<dbReference type="HOGENOM" id="CLU_1888714_0_0_1"/>
<name>M1VIG1_CYAM1</name>
<dbReference type="EMBL" id="AP006502">
    <property type="protein sequence ID" value="BAM83342.1"/>
    <property type="molecule type" value="Genomic_DNA"/>
</dbReference>
<reference evidence="4 5" key="2">
    <citation type="journal article" date="2007" name="BMC Biol.">
        <title>A 100%-complete sequence reveals unusually simple genomic features in the hot-spring red alga Cyanidioschyzon merolae.</title>
        <authorList>
            <person name="Nozaki H."/>
            <person name="Takano H."/>
            <person name="Misumi O."/>
            <person name="Terasawa K."/>
            <person name="Matsuzaki M."/>
            <person name="Maruyama S."/>
            <person name="Nishida K."/>
            <person name="Yagisawa F."/>
            <person name="Yoshida Y."/>
            <person name="Fujiwara T."/>
            <person name="Takio S."/>
            <person name="Tamura K."/>
            <person name="Chung S.J."/>
            <person name="Nakamura S."/>
            <person name="Kuroiwa H."/>
            <person name="Tanaka K."/>
            <person name="Sato N."/>
            <person name="Kuroiwa T."/>
        </authorList>
    </citation>
    <scope>NUCLEOTIDE SEQUENCE [LARGE SCALE GENOMIC DNA]</scope>
    <source>
        <strain evidence="4 5">10D</strain>
    </source>
</reference>
<dbReference type="PANTHER" id="PTHR14273">
    <property type="entry name" value="LYR MOTIF-CONTAINING PROTEIN 1"/>
    <property type="match status" value="1"/>
</dbReference>
<feature type="compositionally biased region" description="Polar residues" evidence="2">
    <location>
        <begin position="102"/>
        <end position="111"/>
    </location>
</feature>
<evidence type="ECO:0000256" key="1">
    <source>
        <dbReference type="ARBA" id="ARBA00009508"/>
    </source>
</evidence>